<keyword evidence="8" id="KW-0077">Bacteriochlorophyll biosynthesis</keyword>
<comment type="pathway">
    <text evidence="8">Porphyrin-containing compound metabolism; bacteriochlorophyll biosynthesis.</text>
</comment>
<evidence type="ECO:0000313" key="11">
    <source>
        <dbReference type="EMBL" id="SIS68575.1"/>
    </source>
</evidence>
<proteinExistence type="inferred from homology"/>
<keyword evidence="5 8" id="KW-0067">ATP-binding</keyword>
<evidence type="ECO:0000256" key="7">
    <source>
        <dbReference type="ARBA" id="ARBA00048693"/>
    </source>
</evidence>
<dbReference type="InterPro" id="IPR011776">
    <property type="entry name" value="Mg_chelatase_ATPase-dsu"/>
</dbReference>
<sequence>MALLAVDPTGLKGLWLRARAGAVRDRVTEALAAIPLPQRRIHPFIGDDALYGGLDLAATLAAGRPVRGKGILAEPVAVVLAMAERAPSGLAARLGGALDGDGPCLIALDEGAGPEETLLPALADRLALFVDLDEVVWSETQPIQMDAAALQAARDRLPGIHVPADVPAQLARMGMVLGISSLRAPLLALAAARALAALRGAEAVADEDIQRAAEMVFAHRATRFPEEAPPEEDEQEAPPPPPPENEQPEEPPEEESARPEEMTIPDELLLEAVKAALPADLLGRLAAGRAARAAKGASGTGAARKGNRRGSPLPSRAGHLDSGARIDLVGTLRAAAPWQRIRREQTPREDVVVQIRQSDIRLKRYQEKSDRVLIFTVDASGSSAMARLAEAKGAVELLLAEAYARRDNVALVAFRGTGAELLLPPTRSLVQTKRRLAALPGGGGTPLAAGLRMALEVADMSRGHGMTPTIVVLTDGRANIALDGTADRPTAEAEARRMAHVVLATGTPAIMIDTANRPQRGLQALAAEMAAPYVALPRADAHRLSAAISGALGD</sequence>
<dbReference type="NCBIfam" id="TIGR02031">
    <property type="entry name" value="BchD-ChlD"/>
    <property type="match status" value="1"/>
</dbReference>
<keyword evidence="12" id="KW-1185">Reference proteome</keyword>
<dbReference type="GO" id="GO:0030494">
    <property type="term" value="P:bacteriochlorophyll biosynthetic process"/>
    <property type="evidence" value="ECO:0007669"/>
    <property type="project" value="UniProtKB-UniPathway"/>
</dbReference>
<keyword evidence="3 8" id="KW-0436">Ligase</keyword>
<reference evidence="12" key="1">
    <citation type="submission" date="2017-01" db="EMBL/GenBank/DDBJ databases">
        <authorList>
            <person name="Varghese N."/>
            <person name="Submissions S."/>
        </authorList>
    </citation>
    <scope>NUCLEOTIDE SEQUENCE [LARGE SCALE GENOMIC DNA]</scope>
    <source>
        <strain evidence="12">DSM 18714</strain>
    </source>
</reference>
<keyword evidence="2 8" id="KW-0602">Photosynthesis</keyword>
<evidence type="ECO:0000256" key="2">
    <source>
        <dbReference type="ARBA" id="ARBA00022531"/>
    </source>
</evidence>
<dbReference type="PANTHER" id="PTHR43473">
    <property type="entry name" value="MAGNESIUM-CHELATASE SUBUNIT CHLD, CHLOROPLASTIC"/>
    <property type="match status" value="1"/>
</dbReference>
<dbReference type="Pfam" id="PF17863">
    <property type="entry name" value="AAA_lid_2"/>
    <property type="match status" value="1"/>
</dbReference>
<name>A0A1N7L3X4_9RHOB</name>
<feature type="region of interest" description="Disordered" evidence="9">
    <location>
        <begin position="293"/>
        <end position="321"/>
    </location>
</feature>
<dbReference type="NCBIfam" id="NF009943">
    <property type="entry name" value="PRK13406.1"/>
    <property type="match status" value="1"/>
</dbReference>
<dbReference type="PROSITE" id="PS50234">
    <property type="entry name" value="VWFA"/>
    <property type="match status" value="1"/>
</dbReference>
<dbReference type="InterPro" id="IPR036465">
    <property type="entry name" value="vWFA_dom_sf"/>
</dbReference>
<evidence type="ECO:0000256" key="9">
    <source>
        <dbReference type="SAM" id="MobiDB-lite"/>
    </source>
</evidence>
<feature type="domain" description="VWFA" evidence="10">
    <location>
        <begin position="372"/>
        <end position="552"/>
    </location>
</feature>
<dbReference type="CDD" id="cd01451">
    <property type="entry name" value="vWA_Magnesium_chelatase"/>
    <property type="match status" value="1"/>
</dbReference>
<dbReference type="GO" id="GO:0005524">
    <property type="term" value="F:ATP binding"/>
    <property type="evidence" value="ECO:0007669"/>
    <property type="project" value="UniProtKB-UniRule"/>
</dbReference>
<organism evidence="11 12">
    <name type="scientific">Phaeovulum vinaykumarii</name>
    <dbReference type="NCBI Taxonomy" id="407234"/>
    <lineage>
        <taxon>Bacteria</taxon>
        <taxon>Pseudomonadati</taxon>
        <taxon>Pseudomonadota</taxon>
        <taxon>Alphaproteobacteria</taxon>
        <taxon>Rhodobacterales</taxon>
        <taxon>Paracoccaceae</taxon>
        <taxon>Phaeovulum</taxon>
    </lineage>
</organism>
<dbReference type="InterPro" id="IPR041628">
    <property type="entry name" value="ChlI/MoxR_AAA_lid"/>
</dbReference>
<evidence type="ECO:0000259" key="10">
    <source>
        <dbReference type="PROSITE" id="PS50234"/>
    </source>
</evidence>
<dbReference type="SUPFAM" id="SSF52540">
    <property type="entry name" value="P-loop containing nucleoside triphosphate hydrolases"/>
    <property type="match status" value="1"/>
</dbReference>
<keyword evidence="6 8" id="KW-0149">Chlorophyll biosynthesis</keyword>
<comment type="function">
    <text evidence="8">Involved in bacteriochlorophyll biosynthesis; introduces a magnesium ion into protoporphyrin IX to yield Mg-protoporphyrin IX.</text>
</comment>
<dbReference type="PANTHER" id="PTHR43473:SF2">
    <property type="entry name" value="MAGNESIUM-CHELATASE SUBUNIT CHLD, CHLOROPLASTIC"/>
    <property type="match status" value="1"/>
</dbReference>
<dbReference type="UniPathway" id="UPA00669"/>
<dbReference type="SUPFAM" id="SSF53300">
    <property type="entry name" value="vWA-like"/>
    <property type="match status" value="1"/>
</dbReference>
<dbReference type="EC" id="6.6.1.1" evidence="8"/>
<gene>
    <name evidence="11" type="ORF">SAMN05421795_102530</name>
</gene>
<evidence type="ECO:0000313" key="12">
    <source>
        <dbReference type="Proteomes" id="UP000186098"/>
    </source>
</evidence>
<dbReference type="EMBL" id="FTOM01000002">
    <property type="protein sequence ID" value="SIS68575.1"/>
    <property type="molecule type" value="Genomic_DNA"/>
</dbReference>
<dbReference type="GO" id="GO:0015979">
    <property type="term" value="P:photosynthesis"/>
    <property type="evidence" value="ECO:0007669"/>
    <property type="project" value="UniProtKB-UniRule"/>
</dbReference>
<protein>
    <recommendedName>
        <fullName evidence="8">Mg-protoporphyrin IX chelatase</fullName>
        <ecNumber evidence="8">6.6.1.1</ecNumber>
    </recommendedName>
</protein>
<dbReference type="GO" id="GO:0016851">
    <property type="term" value="F:magnesium chelatase activity"/>
    <property type="evidence" value="ECO:0007669"/>
    <property type="project" value="UniProtKB-UniRule"/>
</dbReference>
<dbReference type="Gene3D" id="3.40.50.410">
    <property type="entry name" value="von Willebrand factor, type A domain"/>
    <property type="match status" value="1"/>
</dbReference>
<dbReference type="AlphaFoldDB" id="A0A1N7L3X4"/>
<evidence type="ECO:0000256" key="8">
    <source>
        <dbReference type="RuleBase" id="RU362087"/>
    </source>
</evidence>
<dbReference type="InterPro" id="IPR041702">
    <property type="entry name" value="BchD/ChlD_VWA"/>
</dbReference>
<dbReference type="InterPro" id="IPR002035">
    <property type="entry name" value="VWF_A"/>
</dbReference>
<accession>A0A1N7L3X4</accession>
<evidence type="ECO:0000256" key="4">
    <source>
        <dbReference type="ARBA" id="ARBA00022741"/>
    </source>
</evidence>
<comment type="similarity">
    <text evidence="1 8">Belongs to the Mg-chelatase subunits D/I family.</text>
</comment>
<keyword evidence="4 8" id="KW-0547">Nucleotide-binding</keyword>
<evidence type="ECO:0000256" key="5">
    <source>
        <dbReference type="ARBA" id="ARBA00022840"/>
    </source>
</evidence>
<feature type="compositionally biased region" description="Low complexity" evidence="9">
    <location>
        <begin position="293"/>
        <end position="304"/>
    </location>
</feature>
<dbReference type="SMART" id="SM00327">
    <property type="entry name" value="VWA"/>
    <property type="match status" value="1"/>
</dbReference>
<feature type="region of interest" description="Disordered" evidence="9">
    <location>
        <begin position="224"/>
        <end position="261"/>
    </location>
</feature>
<dbReference type="InterPro" id="IPR027417">
    <property type="entry name" value="P-loop_NTPase"/>
</dbReference>
<dbReference type="Pfam" id="PF13519">
    <property type="entry name" value="VWA_2"/>
    <property type="match status" value="1"/>
</dbReference>
<evidence type="ECO:0000256" key="3">
    <source>
        <dbReference type="ARBA" id="ARBA00022598"/>
    </source>
</evidence>
<evidence type="ECO:0000256" key="6">
    <source>
        <dbReference type="ARBA" id="ARBA00023171"/>
    </source>
</evidence>
<evidence type="ECO:0000256" key="1">
    <source>
        <dbReference type="ARBA" id="ARBA00005799"/>
    </source>
</evidence>
<dbReference type="STRING" id="407234.SAMN05421795_102530"/>
<dbReference type="Proteomes" id="UP000186098">
    <property type="component" value="Unassembled WGS sequence"/>
</dbReference>
<dbReference type="Gene3D" id="1.10.8.80">
    <property type="entry name" value="Magnesium chelatase subunit I, C-Terminal domain"/>
    <property type="match status" value="1"/>
</dbReference>
<comment type="catalytic activity">
    <reaction evidence="7 8">
        <text>protoporphyrin IX + Mg(2+) + ATP + H2O = Mg-protoporphyrin IX + ADP + phosphate + 3 H(+)</text>
        <dbReference type="Rhea" id="RHEA:13961"/>
        <dbReference type="ChEBI" id="CHEBI:15377"/>
        <dbReference type="ChEBI" id="CHEBI:15378"/>
        <dbReference type="ChEBI" id="CHEBI:18420"/>
        <dbReference type="ChEBI" id="CHEBI:30616"/>
        <dbReference type="ChEBI" id="CHEBI:43474"/>
        <dbReference type="ChEBI" id="CHEBI:57306"/>
        <dbReference type="ChEBI" id="CHEBI:60492"/>
        <dbReference type="ChEBI" id="CHEBI:456216"/>
        <dbReference type="EC" id="6.6.1.1"/>
    </reaction>
</comment>